<evidence type="ECO:0000256" key="1">
    <source>
        <dbReference type="ARBA" id="ARBA00009820"/>
    </source>
</evidence>
<keyword evidence="3" id="KW-1185">Reference proteome</keyword>
<dbReference type="Gene3D" id="2.120.10.30">
    <property type="entry name" value="TolB, C-terminal domain"/>
    <property type="match status" value="1"/>
</dbReference>
<protein>
    <submittedName>
        <fullName evidence="2">PD40 domain-containing protein</fullName>
    </submittedName>
</protein>
<gene>
    <name evidence="2" type="ORF">JKJ07_38665</name>
</gene>
<dbReference type="Pfam" id="PF07676">
    <property type="entry name" value="PD40"/>
    <property type="match status" value="2"/>
</dbReference>
<name>A0ABS1W0I8_9ACTN</name>
<accession>A0ABS1W0I8</accession>
<dbReference type="InterPro" id="IPR011042">
    <property type="entry name" value="6-blade_b-propeller_TolB-like"/>
</dbReference>
<comment type="similarity">
    <text evidence="1">Belongs to the TolB family.</text>
</comment>
<comment type="caution">
    <text evidence="2">The sequence shown here is derived from an EMBL/GenBank/DDBJ whole genome shotgun (WGS) entry which is preliminary data.</text>
</comment>
<dbReference type="InterPro" id="IPR011659">
    <property type="entry name" value="WD40"/>
</dbReference>
<dbReference type="EMBL" id="JAENHO010000013">
    <property type="protein sequence ID" value="MBL7260240.1"/>
    <property type="molecule type" value="Genomic_DNA"/>
</dbReference>
<dbReference type="PANTHER" id="PTHR36842">
    <property type="entry name" value="PROTEIN TOLB HOMOLOG"/>
    <property type="match status" value="1"/>
</dbReference>
<sequence>MDALGAALAVTALVAGLTGPPAGNQTVLLTPANSYPGAVSPDGRYVVFESGAALVPDDTNNAYDVFVRDRRTGTTSLVSVATTAGSGSGTISADARYVAFWSRDFGVSVRDRRTGTTRDIDADGFEPAISANGRYVVFSGPSAGPFDMIRYDLATGATDRIPTGLLPDPIDGNGPQPHVSADGQIVAYTGAEGVVTAHNFRTGTTRTFGTGRAGAISGDGRTVVWSDGSNVYANNRLVSVAVGGGPGDGPSYGWMTASHDGRLIGFGSVATNLVPADTNGYLDVFVRDMRTHRTIRASESRTGGNANGESLAPVISADGRVLVFASFAGNITETGLGGDQWLYARTLR</sequence>
<organism evidence="2 3">
    <name type="scientific">Paractinoplanes lichenicola</name>
    <dbReference type="NCBI Taxonomy" id="2802976"/>
    <lineage>
        <taxon>Bacteria</taxon>
        <taxon>Bacillati</taxon>
        <taxon>Actinomycetota</taxon>
        <taxon>Actinomycetes</taxon>
        <taxon>Micromonosporales</taxon>
        <taxon>Micromonosporaceae</taxon>
        <taxon>Paractinoplanes</taxon>
    </lineage>
</organism>
<evidence type="ECO:0000313" key="3">
    <source>
        <dbReference type="Proteomes" id="UP000598996"/>
    </source>
</evidence>
<dbReference type="Proteomes" id="UP000598996">
    <property type="component" value="Unassembled WGS sequence"/>
</dbReference>
<evidence type="ECO:0000313" key="2">
    <source>
        <dbReference type="EMBL" id="MBL7260240.1"/>
    </source>
</evidence>
<dbReference type="RefSeq" id="WP_202996956.1">
    <property type="nucleotide sequence ID" value="NZ_JAENHO010000013.1"/>
</dbReference>
<dbReference type="SUPFAM" id="SSF82171">
    <property type="entry name" value="DPP6 N-terminal domain-like"/>
    <property type="match status" value="1"/>
</dbReference>
<reference evidence="2 3" key="1">
    <citation type="submission" date="2021-01" db="EMBL/GenBank/DDBJ databases">
        <title>Actinoplanes sp. nov. LDG1-01 isolated from lichen.</title>
        <authorList>
            <person name="Saeng-In P."/>
            <person name="Phongsopitanun W."/>
            <person name="Kanchanasin P."/>
            <person name="Yuki M."/>
            <person name="Kudo T."/>
            <person name="Ohkuma M."/>
            <person name="Tanasupawat S."/>
        </authorList>
    </citation>
    <scope>NUCLEOTIDE SEQUENCE [LARGE SCALE GENOMIC DNA]</scope>
    <source>
        <strain evidence="2 3">LDG1-01</strain>
    </source>
</reference>
<proteinExistence type="inferred from homology"/>